<dbReference type="GO" id="GO:0005524">
    <property type="term" value="F:ATP binding"/>
    <property type="evidence" value="ECO:0007669"/>
    <property type="project" value="UniProtKB-KW"/>
</dbReference>
<keyword evidence="1" id="KW-0813">Transport</keyword>
<dbReference type="SMART" id="SM00382">
    <property type="entry name" value="AAA"/>
    <property type="match status" value="1"/>
</dbReference>
<name>I8RH39_9FIRM</name>
<dbReference type="InterPro" id="IPR003593">
    <property type="entry name" value="AAA+_ATPase"/>
</dbReference>
<feature type="domain" description="ABC transporter" evidence="4">
    <location>
        <begin position="5"/>
        <end position="230"/>
    </location>
</feature>
<dbReference type="RefSeq" id="WP_007936489.1">
    <property type="nucleotide sequence ID" value="NZ_AKVJ01000031.1"/>
</dbReference>
<evidence type="ECO:0000256" key="2">
    <source>
        <dbReference type="ARBA" id="ARBA00022741"/>
    </source>
</evidence>
<dbReference type="PROSITE" id="PS00211">
    <property type="entry name" value="ABC_TRANSPORTER_1"/>
    <property type="match status" value="1"/>
</dbReference>
<dbReference type="GO" id="GO:0005886">
    <property type="term" value="C:plasma membrane"/>
    <property type="evidence" value="ECO:0007669"/>
    <property type="project" value="TreeGrafter"/>
</dbReference>
<keyword evidence="6" id="KW-1185">Reference proteome</keyword>
<dbReference type="CDD" id="cd03255">
    <property type="entry name" value="ABC_MJ0796_LolCDE_FtsE"/>
    <property type="match status" value="1"/>
</dbReference>
<comment type="caution">
    <text evidence="5">The sequence shown here is derived from an EMBL/GenBank/DDBJ whole genome shotgun (WGS) entry which is preliminary data.</text>
</comment>
<evidence type="ECO:0000313" key="6">
    <source>
        <dbReference type="Proteomes" id="UP000004324"/>
    </source>
</evidence>
<dbReference type="PROSITE" id="PS50893">
    <property type="entry name" value="ABC_TRANSPORTER_2"/>
    <property type="match status" value="1"/>
</dbReference>
<evidence type="ECO:0000256" key="1">
    <source>
        <dbReference type="ARBA" id="ARBA00022448"/>
    </source>
</evidence>
<dbReference type="Pfam" id="PF00005">
    <property type="entry name" value="ABC_tran"/>
    <property type="match status" value="1"/>
</dbReference>
<dbReference type="PANTHER" id="PTHR24220:SF86">
    <property type="entry name" value="ABC TRANSPORTER ABCH.1"/>
    <property type="match status" value="1"/>
</dbReference>
<dbReference type="InterPro" id="IPR027417">
    <property type="entry name" value="P-loop_NTPase"/>
</dbReference>
<evidence type="ECO:0000256" key="3">
    <source>
        <dbReference type="ARBA" id="ARBA00022840"/>
    </source>
</evidence>
<dbReference type="InterPro" id="IPR003439">
    <property type="entry name" value="ABC_transporter-like_ATP-bd"/>
</dbReference>
<keyword evidence="2" id="KW-0547">Nucleotide-binding</keyword>
<dbReference type="InterPro" id="IPR017911">
    <property type="entry name" value="MacB-like_ATP-bd"/>
</dbReference>
<dbReference type="Gene3D" id="3.40.50.300">
    <property type="entry name" value="P-loop containing nucleotide triphosphate hydrolases"/>
    <property type="match status" value="1"/>
</dbReference>
<dbReference type="OrthoDB" id="9772862at2"/>
<keyword evidence="3" id="KW-0067">ATP-binding</keyword>
<dbReference type="GO" id="GO:0022857">
    <property type="term" value="F:transmembrane transporter activity"/>
    <property type="evidence" value="ECO:0007669"/>
    <property type="project" value="TreeGrafter"/>
</dbReference>
<accession>I8RH39</accession>
<evidence type="ECO:0000259" key="4">
    <source>
        <dbReference type="PROSITE" id="PS50893"/>
    </source>
</evidence>
<evidence type="ECO:0000313" key="5">
    <source>
        <dbReference type="EMBL" id="EIW17165.1"/>
    </source>
</evidence>
<organism evidence="5 6">
    <name type="scientific">Pelosinus fermentans B4</name>
    <dbReference type="NCBI Taxonomy" id="1149862"/>
    <lineage>
        <taxon>Bacteria</taxon>
        <taxon>Bacillati</taxon>
        <taxon>Bacillota</taxon>
        <taxon>Negativicutes</taxon>
        <taxon>Selenomonadales</taxon>
        <taxon>Sporomusaceae</taxon>
        <taxon>Pelosinus</taxon>
    </lineage>
</organism>
<protein>
    <submittedName>
        <fullName evidence="5">ABC transporter related protein</fullName>
    </submittedName>
</protein>
<dbReference type="InterPro" id="IPR015854">
    <property type="entry name" value="ABC_transpr_LolD-like"/>
</dbReference>
<dbReference type="InterPro" id="IPR017871">
    <property type="entry name" value="ABC_transporter-like_CS"/>
</dbReference>
<gene>
    <name evidence="5" type="ORF">FB4_4521</name>
</gene>
<dbReference type="SUPFAM" id="SSF52540">
    <property type="entry name" value="P-loop containing nucleoside triphosphate hydrolases"/>
    <property type="match status" value="1"/>
</dbReference>
<proteinExistence type="predicted"/>
<dbReference type="Proteomes" id="UP000004324">
    <property type="component" value="Unassembled WGS sequence"/>
</dbReference>
<sequence length="230" mass="25194">MNTLLELRNIEKKYGDDVILSKVSFTLAKGTAIAIIGHSGGGKTTLLSIMGLLQQATSGNVLVDAIDIGGLDSYQLAKLRGQYLGFVFQRARLINSLTALENVMAPAWFIRRGANMEQQAKDLLERFGLSHRLDHKPQELSLGQLRRISLARALLLKPPILLADEPTNDLDPALVKEVAECLLTARTEGAGVVIVTHDPNLANQADQTFRLEDGTLKPSYTITPHLKKTF</sequence>
<dbReference type="PATRIC" id="fig|1149862.3.peg.3489"/>
<dbReference type="AlphaFoldDB" id="I8RH39"/>
<dbReference type="GO" id="GO:0016887">
    <property type="term" value="F:ATP hydrolysis activity"/>
    <property type="evidence" value="ECO:0007669"/>
    <property type="project" value="InterPro"/>
</dbReference>
<reference evidence="5 6" key="1">
    <citation type="journal article" date="2012" name="J. Bacteriol.">
        <title>Draft Genome Sequences for Two Metal-Reducing Pelosinus fermentans Strains Isolated from a Cr(VI)-Contaminated Site and for Type Strain R7.</title>
        <authorList>
            <person name="Brown S.D."/>
            <person name="Podar M."/>
            <person name="Klingeman D.M."/>
            <person name="Johnson C.M."/>
            <person name="Yang Z.K."/>
            <person name="Utturkar S.M."/>
            <person name="Land M.L."/>
            <person name="Mosher J.J."/>
            <person name="Hurt R.A.Jr."/>
            <person name="Phelps T.J."/>
            <person name="Palumbo A.V."/>
            <person name="Arkin A.P."/>
            <person name="Hazen T.C."/>
            <person name="Elias D.A."/>
        </authorList>
    </citation>
    <scope>NUCLEOTIDE SEQUENCE [LARGE SCALE GENOMIC DNA]</scope>
    <source>
        <strain evidence="5 6">B4</strain>
    </source>
</reference>
<dbReference type="EMBL" id="AKVJ01000031">
    <property type="protein sequence ID" value="EIW17165.1"/>
    <property type="molecule type" value="Genomic_DNA"/>
</dbReference>
<dbReference type="PANTHER" id="PTHR24220">
    <property type="entry name" value="IMPORT ATP-BINDING PROTEIN"/>
    <property type="match status" value="1"/>
</dbReference>